<keyword evidence="2" id="KW-1185">Reference proteome</keyword>
<organism evidence="1 2">
    <name type="scientific">Plasticicumulans acidivorans</name>
    <dbReference type="NCBI Taxonomy" id="886464"/>
    <lineage>
        <taxon>Bacteria</taxon>
        <taxon>Pseudomonadati</taxon>
        <taxon>Pseudomonadota</taxon>
        <taxon>Gammaproteobacteria</taxon>
        <taxon>Candidatus Competibacteraceae</taxon>
        <taxon>Plasticicumulans</taxon>
    </lineage>
</organism>
<dbReference type="EMBL" id="QGTJ01000006">
    <property type="protein sequence ID" value="PWV61059.1"/>
    <property type="molecule type" value="Genomic_DNA"/>
</dbReference>
<dbReference type="Gene3D" id="3.30.420.130">
    <property type="entry name" value="Dinitrogenase iron-molybdenum cofactor biosynthesis domain"/>
    <property type="match status" value="1"/>
</dbReference>
<dbReference type="SUPFAM" id="SSF53146">
    <property type="entry name" value="Nitrogenase accessory factor-like"/>
    <property type="match status" value="1"/>
</dbReference>
<accession>A0A317MTZ8</accession>
<dbReference type="AlphaFoldDB" id="A0A317MTZ8"/>
<gene>
    <name evidence="1" type="ORF">C7443_10673</name>
</gene>
<dbReference type="Proteomes" id="UP000246569">
    <property type="component" value="Unassembled WGS sequence"/>
</dbReference>
<protein>
    <submittedName>
        <fullName evidence="1">Putative Fe-Mo cluster-binding NifX family protein</fullName>
    </submittedName>
</protein>
<comment type="caution">
    <text evidence="1">The sequence shown here is derived from an EMBL/GenBank/DDBJ whole genome shotgun (WGS) entry which is preliminary data.</text>
</comment>
<proteinExistence type="predicted"/>
<name>A0A317MTZ8_9GAMM</name>
<dbReference type="OrthoDB" id="9797941at2"/>
<evidence type="ECO:0000313" key="2">
    <source>
        <dbReference type="Proteomes" id="UP000246569"/>
    </source>
</evidence>
<sequence length="127" mass="14339">MRVAIATDQFRQISLHAGRSRHWLLYADGTDEPIRIELAPEQIFHLHPEGPHPLDGIELAIARHSGDGFRRHMAERGISLLLTRERDPQQAIVAYRAGRLPPPAPPGLLGVFCKIHDALFSRHAREH</sequence>
<reference evidence="1 2" key="1">
    <citation type="submission" date="2018-05" db="EMBL/GenBank/DDBJ databases">
        <title>Genomic Encyclopedia of Type Strains, Phase IV (KMG-IV): sequencing the most valuable type-strain genomes for metagenomic binning, comparative biology and taxonomic classification.</title>
        <authorList>
            <person name="Goeker M."/>
        </authorList>
    </citation>
    <scope>NUCLEOTIDE SEQUENCE [LARGE SCALE GENOMIC DNA]</scope>
    <source>
        <strain evidence="1 2">DSM 23606</strain>
    </source>
</reference>
<evidence type="ECO:0000313" key="1">
    <source>
        <dbReference type="EMBL" id="PWV61059.1"/>
    </source>
</evidence>
<dbReference type="RefSeq" id="WP_110018737.1">
    <property type="nucleotide sequence ID" value="NZ_QGTJ01000006.1"/>
</dbReference>
<dbReference type="InterPro" id="IPR036105">
    <property type="entry name" value="DiNase_FeMo-co_biosyn_sf"/>
</dbReference>